<accession>A0AAX1ULN6</accession>
<evidence type="ECO:0000256" key="2">
    <source>
        <dbReference type="SAM" id="Phobius"/>
    </source>
</evidence>
<feature type="transmembrane region" description="Helical" evidence="2">
    <location>
        <begin position="83"/>
        <end position="101"/>
    </location>
</feature>
<sequence>MPLRQAQDTGARRGSRRRPCAAGGHGCSCRPGGRERHRPAGGPRASGPARHRKEGTMLILLETMMALATAAVLFLGLMAATAAPPVILALLAGLGAALYLARRSEERAIARTAASRTAQPAE</sequence>
<keyword evidence="2" id="KW-0812">Transmembrane</keyword>
<keyword evidence="2" id="KW-0472">Membrane</keyword>
<evidence type="ECO:0000313" key="4">
    <source>
        <dbReference type="Proteomes" id="UP000266305"/>
    </source>
</evidence>
<name>A0AAX1ULN6_CERSP</name>
<organism evidence="3 4">
    <name type="scientific">Cereibacter sphaeroides</name>
    <name type="common">Rhodobacter sphaeroides</name>
    <dbReference type="NCBI Taxonomy" id="1063"/>
    <lineage>
        <taxon>Bacteria</taxon>
        <taxon>Pseudomonadati</taxon>
        <taxon>Pseudomonadota</taxon>
        <taxon>Alphaproteobacteria</taxon>
        <taxon>Rhodobacterales</taxon>
        <taxon>Paracoccaceae</taxon>
        <taxon>Cereibacter</taxon>
    </lineage>
</organism>
<evidence type="ECO:0000256" key="1">
    <source>
        <dbReference type="SAM" id="MobiDB-lite"/>
    </source>
</evidence>
<feature type="region of interest" description="Disordered" evidence="1">
    <location>
        <begin position="1"/>
        <end position="52"/>
    </location>
</feature>
<dbReference type="EMBL" id="QWGP01000008">
    <property type="protein sequence ID" value="RHZ95539.1"/>
    <property type="molecule type" value="Genomic_DNA"/>
</dbReference>
<keyword evidence="2" id="KW-1133">Transmembrane helix</keyword>
<proteinExistence type="predicted"/>
<comment type="caution">
    <text evidence="3">The sequence shown here is derived from an EMBL/GenBank/DDBJ whole genome shotgun (WGS) entry which is preliminary data.</text>
</comment>
<dbReference type="AlphaFoldDB" id="A0AAX1ULN6"/>
<gene>
    <name evidence="3" type="ORF">D1114_09730</name>
</gene>
<reference evidence="3 4" key="1">
    <citation type="submission" date="2018-08" db="EMBL/GenBank/DDBJ databases">
        <title>Draft genome sequence of Rhodobacter sphaeroides FY.</title>
        <authorList>
            <person name="Rayyan A."/>
            <person name="Meyer T.E."/>
            <person name="Kyndt J.A."/>
        </authorList>
    </citation>
    <scope>NUCLEOTIDE SEQUENCE [LARGE SCALE GENOMIC DNA]</scope>
    <source>
        <strain evidence="3 4">FY</strain>
    </source>
</reference>
<dbReference type="Proteomes" id="UP000266305">
    <property type="component" value="Unassembled WGS sequence"/>
</dbReference>
<feature type="transmembrane region" description="Helical" evidence="2">
    <location>
        <begin position="58"/>
        <end position="77"/>
    </location>
</feature>
<evidence type="ECO:0000313" key="3">
    <source>
        <dbReference type="EMBL" id="RHZ95539.1"/>
    </source>
</evidence>
<protein>
    <submittedName>
        <fullName evidence="3">Uncharacterized protein</fullName>
    </submittedName>
</protein>